<organism evidence="1 2">
    <name type="scientific">Dendrobium nobile</name>
    <name type="common">Orchid</name>
    <dbReference type="NCBI Taxonomy" id="94219"/>
    <lineage>
        <taxon>Eukaryota</taxon>
        <taxon>Viridiplantae</taxon>
        <taxon>Streptophyta</taxon>
        <taxon>Embryophyta</taxon>
        <taxon>Tracheophyta</taxon>
        <taxon>Spermatophyta</taxon>
        <taxon>Magnoliopsida</taxon>
        <taxon>Liliopsida</taxon>
        <taxon>Asparagales</taxon>
        <taxon>Orchidaceae</taxon>
        <taxon>Epidendroideae</taxon>
        <taxon>Malaxideae</taxon>
        <taxon>Dendrobiinae</taxon>
        <taxon>Dendrobium</taxon>
    </lineage>
</organism>
<protein>
    <submittedName>
        <fullName evidence="1">Uncharacterized protein</fullName>
    </submittedName>
</protein>
<accession>A0A8T3B8L3</accession>
<reference evidence="1" key="1">
    <citation type="journal article" date="2022" name="Front. Genet.">
        <title>Chromosome-Scale Assembly of the Dendrobium nobile Genome Provides Insights Into the Molecular Mechanism of the Biosynthesis of the Medicinal Active Ingredient of Dendrobium.</title>
        <authorList>
            <person name="Xu Q."/>
            <person name="Niu S.-C."/>
            <person name="Li K.-L."/>
            <person name="Zheng P.-J."/>
            <person name="Zhang X.-J."/>
            <person name="Jia Y."/>
            <person name="Liu Y."/>
            <person name="Niu Y.-X."/>
            <person name="Yu L.-H."/>
            <person name="Chen D.-F."/>
            <person name="Zhang G.-Q."/>
        </authorList>
    </citation>
    <scope>NUCLEOTIDE SEQUENCE</scope>
    <source>
        <tissue evidence="1">Leaf</tissue>
    </source>
</reference>
<dbReference type="EMBL" id="JAGYWB010000010">
    <property type="protein sequence ID" value="KAI0507235.1"/>
    <property type="molecule type" value="Genomic_DNA"/>
</dbReference>
<gene>
    <name evidence="1" type="ORF">KFK09_013357</name>
</gene>
<dbReference type="Proteomes" id="UP000829196">
    <property type="component" value="Unassembled WGS sequence"/>
</dbReference>
<sequence length="110" mass="12283">MTVENEWSTDSCFFPPSALFFHLQKALPPLLPTSISLRCTSSLSLAGWALPNIEIPAPVLQIDGFSKALDVLWETKKGLPFTPRYSIPLIQIPSKHRSGKEEAEQLHWPA</sequence>
<keyword evidence="2" id="KW-1185">Reference proteome</keyword>
<dbReference type="AlphaFoldDB" id="A0A8T3B8L3"/>
<evidence type="ECO:0000313" key="1">
    <source>
        <dbReference type="EMBL" id="KAI0507235.1"/>
    </source>
</evidence>
<comment type="caution">
    <text evidence="1">The sequence shown here is derived from an EMBL/GenBank/DDBJ whole genome shotgun (WGS) entry which is preliminary data.</text>
</comment>
<name>A0A8T3B8L3_DENNO</name>
<proteinExistence type="predicted"/>
<evidence type="ECO:0000313" key="2">
    <source>
        <dbReference type="Proteomes" id="UP000829196"/>
    </source>
</evidence>